<reference evidence="2 4" key="2">
    <citation type="submission" date="2016-11" db="EMBL/GenBank/DDBJ databases">
        <title>Genome sequencing of Amycolatopsis regifaucium.</title>
        <authorList>
            <person name="Mayilraj S."/>
            <person name="Kaur N."/>
        </authorList>
    </citation>
    <scope>NUCLEOTIDE SEQUENCE [LARGE SCALE GENOMIC DNA]</scope>
    <source>
        <strain evidence="2 4">GY080</strain>
    </source>
</reference>
<organism evidence="1 3">
    <name type="scientific">Amycolatopsis regifaucium</name>
    <dbReference type="NCBI Taxonomy" id="546365"/>
    <lineage>
        <taxon>Bacteria</taxon>
        <taxon>Bacillati</taxon>
        <taxon>Actinomycetota</taxon>
        <taxon>Actinomycetes</taxon>
        <taxon>Pseudonocardiales</taxon>
        <taxon>Pseudonocardiaceae</taxon>
        <taxon>Amycolatopsis</taxon>
    </lineage>
</organism>
<dbReference type="Pfam" id="PF20116">
    <property type="entry name" value="DUF6506"/>
    <property type="match status" value="1"/>
</dbReference>
<accession>A0A154MT19</accession>
<dbReference type="EMBL" id="LQCI01000006">
    <property type="protein sequence ID" value="KZB86639.1"/>
    <property type="molecule type" value="Genomic_DNA"/>
</dbReference>
<evidence type="ECO:0000313" key="3">
    <source>
        <dbReference type="Proteomes" id="UP000076321"/>
    </source>
</evidence>
<evidence type="ECO:0000313" key="1">
    <source>
        <dbReference type="EMBL" id="KZB86639.1"/>
    </source>
</evidence>
<dbReference type="AlphaFoldDB" id="A0A154MT19"/>
<dbReference type="RefSeq" id="WP_061986906.1">
    <property type="nucleotide sequence ID" value="NZ_FOPQ01000017.1"/>
</dbReference>
<proteinExistence type="predicted"/>
<evidence type="ECO:0000313" key="4">
    <source>
        <dbReference type="Proteomes" id="UP000186883"/>
    </source>
</evidence>
<dbReference type="OrthoDB" id="8595161at2"/>
<dbReference type="Proteomes" id="UP000186883">
    <property type="component" value="Unassembled WGS sequence"/>
</dbReference>
<comment type="caution">
    <text evidence="1">The sequence shown here is derived from an EMBL/GenBank/DDBJ whole genome shotgun (WGS) entry which is preliminary data.</text>
</comment>
<sequence length="100" mass="10593">MRQWGFVYLADGCDPARDVSRVDSGKCLTVLIGVGRVEQVVTAARQLVDEGAQLIELCGAFGPVWTARVIEAIGSAVPVGSVMYGAEATKQLHDLFDLGA</sequence>
<dbReference type="InterPro" id="IPR045441">
    <property type="entry name" value="DUF6506"/>
</dbReference>
<keyword evidence="4" id="KW-1185">Reference proteome</keyword>
<name>A0A154MT19_9PSEU</name>
<dbReference type="Proteomes" id="UP000076321">
    <property type="component" value="Unassembled WGS sequence"/>
</dbReference>
<dbReference type="EMBL" id="LOBU02000029">
    <property type="protein sequence ID" value="OKA03730.1"/>
    <property type="molecule type" value="Genomic_DNA"/>
</dbReference>
<reference evidence="1 3" key="1">
    <citation type="submission" date="2015-12" db="EMBL/GenBank/DDBJ databases">
        <title>Amycolatopsis regifaucium genome sequencing and assembly.</title>
        <authorList>
            <person name="Mayilraj S."/>
        </authorList>
    </citation>
    <scope>NUCLEOTIDE SEQUENCE [LARGE SCALE GENOMIC DNA]</scope>
    <source>
        <strain evidence="1 3">GY080</strain>
    </source>
</reference>
<gene>
    <name evidence="2" type="ORF">ATP06_0235275</name>
    <name evidence="1" type="ORF">AVL48_25695</name>
</gene>
<evidence type="ECO:0000313" key="2">
    <source>
        <dbReference type="EMBL" id="OKA03730.1"/>
    </source>
</evidence>
<protein>
    <submittedName>
        <fullName evidence="1">Uncharacterized protein</fullName>
    </submittedName>
</protein>